<dbReference type="Proteomes" id="UP000057910">
    <property type="component" value="Unassembled WGS sequence"/>
</dbReference>
<accession>A0ABD4DZU3</accession>
<evidence type="ECO:0000313" key="1">
    <source>
        <dbReference type="EMBL" id="KVN83503.1"/>
    </source>
</evidence>
<reference evidence="1 2" key="1">
    <citation type="submission" date="2015-11" db="EMBL/GenBank/DDBJ databases">
        <title>Expanding the genomic diversity of Burkholderia species for the development of highly accurate diagnostics.</title>
        <authorList>
            <person name="Sahl J."/>
            <person name="Keim P."/>
            <person name="Wagner D."/>
        </authorList>
    </citation>
    <scope>NUCLEOTIDE SEQUENCE [LARGE SCALE GENOMIC DNA]</scope>
    <source>
        <strain evidence="1 2">MSMB1585WGS</strain>
    </source>
</reference>
<gene>
    <name evidence="1" type="ORF">WJ68_16460</name>
</gene>
<organism evidence="1 2">
    <name type="scientific">Burkholderia ubonensis</name>
    <dbReference type="NCBI Taxonomy" id="101571"/>
    <lineage>
        <taxon>Bacteria</taxon>
        <taxon>Pseudomonadati</taxon>
        <taxon>Pseudomonadota</taxon>
        <taxon>Betaproteobacteria</taxon>
        <taxon>Burkholderiales</taxon>
        <taxon>Burkholderiaceae</taxon>
        <taxon>Burkholderia</taxon>
        <taxon>Burkholderia cepacia complex</taxon>
    </lineage>
</organism>
<proteinExistence type="predicted"/>
<dbReference type="RefSeq" id="WP_060040399.1">
    <property type="nucleotide sequence ID" value="NZ_LPAD01000071.1"/>
</dbReference>
<dbReference type="EMBL" id="LPAD01000071">
    <property type="protein sequence ID" value="KVN83503.1"/>
    <property type="molecule type" value="Genomic_DNA"/>
</dbReference>
<evidence type="ECO:0000313" key="2">
    <source>
        <dbReference type="Proteomes" id="UP000057910"/>
    </source>
</evidence>
<protein>
    <submittedName>
        <fullName evidence="1">Uncharacterized protein</fullName>
    </submittedName>
</protein>
<name>A0ABD4DZU3_9BURK</name>
<comment type="caution">
    <text evidence="1">The sequence shown here is derived from an EMBL/GenBank/DDBJ whole genome shotgun (WGS) entry which is preliminary data.</text>
</comment>
<dbReference type="AlphaFoldDB" id="A0ABD4DZU3"/>
<sequence>MSIFDAVARAIGGGSNSSKFDEVNHRTSAHSGTSSPFNIGGFSPAGAASGLLKTAVGKFAPSMSGALSKALSGDYLGAGLNALGHTGIGKSINDALTGRTATSLLYESMDLPLLGGITPFEARQILQDIQSTNYARKNLFFLEILDFFPGDGGAQGQSSGLFNLFATNVSFGPCTASGEAVNIGSAQMDNVHGSERVEMRITTLDDAYGSIQRWFETRFDGLAHNDGTFGVPADYLVQVRLLQAAVNDRVMQRFGGLERKWVMRPSQLELELDRADQQLQQVQLSFTQFDTFMYNP</sequence>